<proteinExistence type="predicted"/>
<keyword evidence="4 5" id="KW-0413">Isomerase</keyword>
<name>A0AAD8Y5G5_9STRA</name>
<dbReference type="SUPFAM" id="SSF54534">
    <property type="entry name" value="FKBP-like"/>
    <property type="match status" value="1"/>
</dbReference>
<feature type="compositionally biased region" description="Basic and acidic residues" evidence="6">
    <location>
        <begin position="75"/>
        <end position="91"/>
    </location>
</feature>
<evidence type="ECO:0000259" key="7">
    <source>
        <dbReference type="PROSITE" id="PS50059"/>
    </source>
</evidence>
<evidence type="ECO:0000256" key="6">
    <source>
        <dbReference type="SAM" id="MobiDB-lite"/>
    </source>
</evidence>
<dbReference type="PANTHER" id="PTHR43811">
    <property type="entry name" value="FKBP-TYPE PEPTIDYL-PROLYL CIS-TRANS ISOMERASE FKPA"/>
    <property type="match status" value="1"/>
</dbReference>
<organism evidence="8 9">
    <name type="scientific">Skeletonema marinoi</name>
    <dbReference type="NCBI Taxonomy" id="267567"/>
    <lineage>
        <taxon>Eukaryota</taxon>
        <taxon>Sar</taxon>
        <taxon>Stramenopiles</taxon>
        <taxon>Ochrophyta</taxon>
        <taxon>Bacillariophyta</taxon>
        <taxon>Coscinodiscophyceae</taxon>
        <taxon>Thalassiosirophycidae</taxon>
        <taxon>Thalassiosirales</taxon>
        <taxon>Skeletonemataceae</taxon>
        <taxon>Skeletonema</taxon>
        <taxon>Skeletonema marinoi-dohrnii complex</taxon>
    </lineage>
</organism>
<keyword evidence="3 5" id="KW-0697">Rotamase</keyword>
<dbReference type="EMBL" id="JATAAI010000019">
    <property type="protein sequence ID" value="KAK1739141.1"/>
    <property type="molecule type" value="Genomic_DNA"/>
</dbReference>
<protein>
    <recommendedName>
        <fullName evidence="2 5">peptidylprolyl isomerase</fullName>
        <ecNumber evidence="2 5">5.2.1.8</ecNumber>
    </recommendedName>
</protein>
<feature type="compositionally biased region" description="Basic and acidic residues" evidence="6">
    <location>
        <begin position="56"/>
        <end position="67"/>
    </location>
</feature>
<dbReference type="PROSITE" id="PS50059">
    <property type="entry name" value="FKBP_PPIASE"/>
    <property type="match status" value="1"/>
</dbReference>
<gene>
    <name evidence="8" type="ORF">QTG54_010457</name>
</gene>
<dbReference type="GO" id="GO:0003755">
    <property type="term" value="F:peptidyl-prolyl cis-trans isomerase activity"/>
    <property type="evidence" value="ECO:0007669"/>
    <property type="project" value="UniProtKB-KW"/>
</dbReference>
<comment type="catalytic activity">
    <reaction evidence="1 5">
        <text>[protein]-peptidylproline (omega=180) = [protein]-peptidylproline (omega=0)</text>
        <dbReference type="Rhea" id="RHEA:16237"/>
        <dbReference type="Rhea" id="RHEA-COMP:10747"/>
        <dbReference type="Rhea" id="RHEA-COMP:10748"/>
        <dbReference type="ChEBI" id="CHEBI:83833"/>
        <dbReference type="ChEBI" id="CHEBI:83834"/>
        <dbReference type="EC" id="5.2.1.8"/>
    </reaction>
</comment>
<dbReference type="InterPro" id="IPR046357">
    <property type="entry name" value="PPIase_dom_sf"/>
</dbReference>
<evidence type="ECO:0000256" key="2">
    <source>
        <dbReference type="ARBA" id="ARBA00013194"/>
    </source>
</evidence>
<sequence length="267" mass="29657">MSEVADDTTSKKARAADATYVRSADTSTRPKSKKELRAEKKAAKKAAAAPTNEAKTPTKEEIKEEKYRLKKERRKQQLKEREKEMLREKKERQKKRKARELHAVGGGLDPVVAAKRLEEGKNKKRRKKEHKDALEESKFFGSDMDVFEKVFNGTGEEDEDGVRTLEMGVKCKDVVIGKGPTVENNSLLTVMYKLKSGKGILIDSSKKFVFRVGKGNVIRGWEIGVIGMAVGGTRKLIVPPKAGYQGQDIGAGPGALLYFDITVISCT</sequence>
<dbReference type="AlphaFoldDB" id="A0AAD8Y5G5"/>
<evidence type="ECO:0000313" key="9">
    <source>
        <dbReference type="Proteomes" id="UP001224775"/>
    </source>
</evidence>
<evidence type="ECO:0000256" key="1">
    <source>
        <dbReference type="ARBA" id="ARBA00000971"/>
    </source>
</evidence>
<feature type="domain" description="PPIase FKBP-type" evidence="7">
    <location>
        <begin position="185"/>
        <end position="267"/>
    </location>
</feature>
<reference evidence="8" key="1">
    <citation type="submission" date="2023-06" db="EMBL/GenBank/DDBJ databases">
        <title>Survivors Of The Sea: Transcriptome response of Skeletonema marinoi to long-term dormancy.</title>
        <authorList>
            <person name="Pinder M.I.M."/>
            <person name="Kourtchenko O."/>
            <person name="Robertson E.K."/>
            <person name="Larsson T."/>
            <person name="Maumus F."/>
            <person name="Osuna-Cruz C.M."/>
            <person name="Vancaester E."/>
            <person name="Stenow R."/>
            <person name="Vandepoele K."/>
            <person name="Ploug H."/>
            <person name="Bruchert V."/>
            <person name="Godhe A."/>
            <person name="Topel M."/>
        </authorList>
    </citation>
    <scope>NUCLEOTIDE SEQUENCE</scope>
    <source>
        <strain evidence="8">R05AC</strain>
    </source>
</reference>
<dbReference type="EC" id="5.2.1.8" evidence="2 5"/>
<dbReference type="Pfam" id="PF00254">
    <property type="entry name" value="FKBP_C"/>
    <property type="match status" value="1"/>
</dbReference>
<accession>A0AAD8Y5G5</accession>
<comment type="caution">
    <text evidence="8">The sequence shown here is derived from an EMBL/GenBank/DDBJ whole genome shotgun (WGS) entry which is preliminary data.</text>
</comment>
<dbReference type="Proteomes" id="UP001224775">
    <property type="component" value="Unassembled WGS sequence"/>
</dbReference>
<dbReference type="InterPro" id="IPR001179">
    <property type="entry name" value="PPIase_FKBP_dom"/>
</dbReference>
<evidence type="ECO:0000256" key="3">
    <source>
        <dbReference type="ARBA" id="ARBA00023110"/>
    </source>
</evidence>
<evidence type="ECO:0000256" key="4">
    <source>
        <dbReference type="ARBA" id="ARBA00023235"/>
    </source>
</evidence>
<dbReference type="Gene3D" id="3.10.50.40">
    <property type="match status" value="1"/>
</dbReference>
<keyword evidence="9" id="KW-1185">Reference proteome</keyword>
<feature type="region of interest" description="Disordered" evidence="6">
    <location>
        <begin position="1"/>
        <end position="100"/>
    </location>
</feature>
<evidence type="ECO:0000256" key="5">
    <source>
        <dbReference type="PROSITE-ProRule" id="PRU00277"/>
    </source>
</evidence>
<evidence type="ECO:0000313" key="8">
    <source>
        <dbReference type="EMBL" id="KAK1739141.1"/>
    </source>
</evidence>
<dbReference type="PANTHER" id="PTHR43811:SF19">
    <property type="entry name" value="39 KDA FK506-BINDING NUCLEAR PROTEIN"/>
    <property type="match status" value="1"/>
</dbReference>
<feature type="compositionally biased region" description="Low complexity" evidence="6">
    <location>
        <begin position="45"/>
        <end position="55"/>
    </location>
</feature>